<sequence>MGKKKIIIISEHFETRHDEIMCYSLFGGEIDKRGFMDNTSCFSRLYEGQNSVLEMIIQNNDPDIIVIDEYAGQELSWATAAAINSFREAGYKGKIIVIDNYGCADIDWKDSGADFSGTYSQIADFIKNLS</sequence>
<dbReference type="AlphaFoldDB" id="A0A1F5SMN9"/>
<name>A0A1F5SMN9_9BACT</name>
<gene>
    <name evidence="1" type="ORF">A2227_04010</name>
</gene>
<evidence type="ECO:0000313" key="1">
    <source>
        <dbReference type="EMBL" id="OGF27713.1"/>
    </source>
</evidence>
<evidence type="ECO:0000313" key="2">
    <source>
        <dbReference type="Proteomes" id="UP000178367"/>
    </source>
</evidence>
<accession>A0A1F5SMN9</accession>
<proteinExistence type="predicted"/>
<comment type="caution">
    <text evidence="1">The sequence shown here is derived from an EMBL/GenBank/DDBJ whole genome shotgun (WGS) entry which is preliminary data.</text>
</comment>
<organism evidence="1 2">
    <name type="scientific">Candidatus Falkowbacteria bacterium RIFOXYA2_FULL_47_19</name>
    <dbReference type="NCBI Taxonomy" id="1797994"/>
    <lineage>
        <taxon>Bacteria</taxon>
        <taxon>Candidatus Falkowiibacteriota</taxon>
    </lineage>
</organism>
<protein>
    <recommendedName>
        <fullName evidence="3">Nucleoside 2-deoxyribosyltransferase</fullName>
    </recommendedName>
</protein>
<reference evidence="1 2" key="1">
    <citation type="journal article" date="2016" name="Nat. Commun.">
        <title>Thousands of microbial genomes shed light on interconnected biogeochemical processes in an aquifer system.</title>
        <authorList>
            <person name="Anantharaman K."/>
            <person name="Brown C.T."/>
            <person name="Hug L.A."/>
            <person name="Sharon I."/>
            <person name="Castelle C.J."/>
            <person name="Probst A.J."/>
            <person name="Thomas B.C."/>
            <person name="Singh A."/>
            <person name="Wilkins M.J."/>
            <person name="Karaoz U."/>
            <person name="Brodie E.L."/>
            <person name="Williams K.H."/>
            <person name="Hubbard S.S."/>
            <person name="Banfield J.F."/>
        </authorList>
    </citation>
    <scope>NUCLEOTIDE SEQUENCE [LARGE SCALE GENOMIC DNA]</scope>
</reference>
<evidence type="ECO:0008006" key="3">
    <source>
        <dbReference type="Google" id="ProtNLM"/>
    </source>
</evidence>
<dbReference type="STRING" id="1797994.A2227_04010"/>
<dbReference type="Proteomes" id="UP000178367">
    <property type="component" value="Unassembled WGS sequence"/>
</dbReference>
<dbReference type="EMBL" id="MFGB01000006">
    <property type="protein sequence ID" value="OGF27713.1"/>
    <property type="molecule type" value="Genomic_DNA"/>
</dbReference>